<accession>A0AAW1PUC2</accession>
<sequence>MMATDVAARGLDVKDIKLVCNYDMPNTAEDYVHRIGRTARAGATGMSVSFFTTGNARLAPQLVDVLKEAGQPVPGKLQEFADTAQGGPIGFRSGGRGGYW</sequence>
<gene>
    <name evidence="3" type="ORF">WJX73_000951</name>
</gene>
<dbReference type="CDD" id="cd18787">
    <property type="entry name" value="SF2_C_DEAD"/>
    <property type="match status" value="1"/>
</dbReference>
<feature type="compositionally biased region" description="Gly residues" evidence="1">
    <location>
        <begin position="87"/>
        <end position="100"/>
    </location>
</feature>
<dbReference type="InterPro" id="IPR027417">
    <property type="entry name" value="P-loop_NTPase"/>
</dbReference>
<protein>
    <recommendedName>
        <fullName evidence="2">Helicase C-terminal domain-containing protein</fullName>
    </recommendedName>
</protein>
<dbReference type="PANTHER" id="PTHR47958">
    <property type="entry name" value="ATP-DEPENDENT RNA HELICASE DBP3"/>
    <property type="match status" value="1"/>
</dbReference>
<comment type="caution">
    <text evidence="3">The sequence shown here is derived from an EMBL/GenBank/DDBJ whole genome shotgun (WGS) entry which is preliminary data.</text>
</comment>
<dbReference type="AlphaFoldDB" id="A0AAW1PUC2"/>
<name>A0AAW1PUC2_9CHLO</name>
<dbReference type="Pfam" id="PF00271">
    <property type="entry name" value="Helicase_C"/>
    <property type="match status" value="1"/>
</dbReference>
<dbReference type="Gene3D" id="3.40.50.300">
    <property type="entry name" value="P-loop containing nucleotide triphosphate hydrolases"/>
    <property type="match status" value="1"/>
</dbReference>
<dbReference type="InterPro" id="IPR001650">
    <property type="entry name" value="Helicase_C-like"/>
</dbReference>
<keyword evidence="4" id="KW-1185">Reference proteome</keyword>
<proteinExistence type="predicted"/>
<evidence type="ECO:0000256" key="1">
    <source>
        <dbReference type="SAM" id="MobiDB-lite"/>
    </source>
</evidence>
<evidence type="ECO:0000313" key="3">
    <source>
        <dbReference type="EMBL" id="KAK9812158.1"/>
    </source>
</evidence>
<dbReference type="EMBL" id="JALJOQ010000008">
    <property type="protein sequence ID" value="KAK9812158.1"/>
    <property type="molecule type" value="Genomic_DNA"/>
</dbReference>
<organism evidence="3 4">
    <name type="scientific">Symbiochloris irregularis</name>
    <dbReference type="NCBI Taxonomy" id="706552"/>
    <lineage>
        <taxon>Eukaryota</taxon>
        <taxon>Viridiplantae</taxon>
        <taxon>Chlorophyta</taxon>
        <taxon>core chlorophytes</taxon>
        <taxon>Trebouxiophyceae</taxon>
        <taxon>Trebouxiales</taxon>
        <taxon>Trebouxiaceae</taxon>
        <taxon>Symbiochloris</taxon>
    </lineage>
</organism>
<dbReference type="SUPFAM" id="SSF52540">
    <property type="entry name" value="P-loop containing nucleoside triphosphate hydrolases"/>
    <property type="match status" value="1"/>
</dbReference>
<evidence type="ECO:0000313" key="4">
    <source>
        <dbReference type="Proteomes" id="UP001465755"/>
    </source>
</evidence>
<dbReference type="PROSITE" id="PS51194">
    <property type="entry name" value="HELICASE_CTER"/>
    <property type="match status" value="1"/>
</dbReference>
<evidence type="ECO:0000259" key="2">
    <source>
        <dbReference type="PROSITE" id="PS51194"/>
    </source>
</evidence>
<feature type="domain" description="Helicase C-terminal" evidence="2">
    <location>
        <begin position="1"/>
        <end position="81"/>
    </location>
</feature>
<dbReference type="Proteomes" id="UP001465755">
    <property type="component" value="Unassembled WGS sequence"/>
</dbReference>
<feature type="region of interest" description="Disordered" evidence="1">
    <location>
        <begin position="78"/>
        <end position="100"/>
    </location>
</feature>
<reference evidence="3 4" key="1">
    <citation type="journal article" date="2024" name="Nat. Commun.">
        <title>Phylogenomics reveals the evolutionary origins of lichenization in chlorophyte algae.</title>
        <authorList>
            <person name="Puginier C."/>
            <person name="Libourel C."/>
            <person name="Otte J."/>
            <person name="Skaloud P."/>
            <person name="Haon M."/>
            <person name="Grisel S."/>
            <person name="Petersen M."/>
            <person name="Berrin J.G."/>
            <person name="Delaux P.M."/>
            <person name="Dal Grande F."/>
            <person name="Keller J."/>
        </authorList>
    </citation>
    <scope>NUCLEOTIDE SEQUENCE [LARGE SCALE GENOMIC DNA]</scope>
    <source>
        <strain evidence="3 4">SAG 2036</strain>
    </source>
</reference>